<dbReference type="PANTHER" id="PTHR37423">
    <property type="entry name" value="SOLUBLE LYTIC MUREIN TRANSGLYCOSYLASE-RELATED"/>
    <property type="match status" value="1"/>
</dbReference>
<feature type="domain" description="Transglycosylase SLT" evidence="5">
    <location>
        <begin position="520"/>
        <end position="619"/>
    </location>
</feature>
<comment type="similarity">
    <text evidence="1">Belongs to the transglycosylase Slt family.</text>
</comment>
<keyword evidence="3 4" id="KW-0732">Signal</keyword>
<evidence type="ECO:0000256" key="2">
    <source>
        <dbReference type="ARBA" id="ARBA00009387"/>
    </source>
</evidence>
<protein>
    <submittedName>
        <fullName evidence="6">Lytic transglycosylase domain-containing protein</fullName>
    </submittedName>
</protein>
<feature type="signal peptide" evidence="4">
    <location>
        <begin position="1"/>
        <end position="21"/>
    </location>
</feature>
<dbReference type="CDD" id="cd13401">
    <property type="entry name" value="Slt70-like"/>
    <property type="match status" value="1"/>
</dbReference>
<dbReference type="GO" id="GO:0042597">
    <property type="term" value="C:periplasmic space"/>
    <property type="evidence" value="ECO:0007669"/>
    <property type="project" value="InterPro"/>
</dbReference>
<reference evidence="6 7" key="1">
    <citation type="journal article" date="2013" name="Int. J. Syst. Evol. Microbiol.">
        <title>Marinicauda pacifica gen. nov., sp. nov., a prosthecate alphaproteobacterium of the family Hyphomonadaceae isolated from deep seawater.</title>
        <authorList>
            <person name="Zhang X.Y."/>
            <person name="Li G.W."/>
            <person name="Wang C.S."/>
            <person name="Zhang Y.J."/>
            <person name="Xu X.W."/>
            <person name="Li H."/>
            <person name="Liu A."/>
            <person name="Liu C."/>
            <person name="Xie B.B."/>
            <person name="Qin Q.L."/>
            <person name="Xu Z."/>
            <person name="Chen X.L."/>
            <person name="Zhou B.C."/>
            <person name="Zhang Y.Z."/>
        </authorList>
    </citation>
    <scope>NUCLEOTIDE SEQUENCE [LARGE SCALE GENOMIC DNA]</scope>
    <source>
        <strain evidence="6 7">P-1 km-3</strain>
    </source>
</reference>
<comment type="caution">
    <text evidence="6">The sequence shown here is derived from an EMBL/GenBank/DDBJ whole genome shotgun (WGS) entry which is preliminary data.</text>
</comment>
<dbReference type="OrthoDB" id="9815002at2"/>
<dbReference type="EMBL" id="SRXV01000001">
    <property type="protein sequence ID" value="TGY94614.1"/>
    <property type="molecule type" value="Genomic_DNA"/>
</dbReference>
<sequence length="713" mass="79014">MIARLTLLAGLLAATALTAPAWSQAPVPRPKPAVENYSVILNDADFDRFRAGMAAADDDEWAGVRDVRGTIENPVARKMLLWRIAVSDARAPFSDLDLALDELQNWPRRWQIQREAEWKIEESGMSPALIVRWFEDRTPVTGEGQVAYGEALLETGQREAGHAQIVDAWRTKTMRLSAQDDVLDAHAGLFSAADHAERVDMLLWAGQRTAASRLLPRLSEGERRLATARIRLATRSAGVDSAVNAVPDSLASAPGLVYERARWRRQAGLDTDLPLLLELPDSYHNTGALESMWTERKLQILELMRDNDHLTAYQLAAANGMSSGVDFADAEFLAGWLALTQLNRPEDALEHFNRLESGVTTPVSLGRAKYWQGRAAEAAGQLELAQERFVAATEHATTYYGQLALLALGPDAAELNLPPDPEISAGDRQAFNDRELIQALRLLAEMNEDYLFRVFIYHLDDEMETAEETTMLADIALEFFRLREAVRAAKSGRMQQGMTVIGRAYPMVEIPDGAPIMPEAALTYSVIRQETEFDARAVSSAGARGMMQMMPATARQTARQIGQPYNFQWLTDDPDYNLTLGMAHLNEVTEDYNGSLVLALAAYNAGGHRVRRWVEEYGDPRTGAIDPVDWVEHIPYSETRNYVQRVLENLQVYRARLSADSSSPLMIEQDMVGAGGVADLPSLPPEFIQALDAIEAERADAEARADRPEGEGD</sequence>
<dbReference type="InterPro" id="IPR008258">
    <property type="entry name" value="Transglycosylase_SLT_dom_1"/>
</dbReference>
<proteinExistence type="inferred from homology"/>
<feature type="chain" id="PRO_5020711449" evidence="4">
    <location>
        <begin position="22"/>
        <end position="713"/>
    </location>
</feature>
<gene>
    <name evidence="6" type="ORF">E5162_04900</name>
</gene>
<evidence type="ECO:0000313" key="7">
    <source>
        <dbReference type="Proteomes" id="UP000305451"/>
    </source>
</evidence>
<evidence type="ECO:0000313" key="6">
    <source>
        <dbReference type="EMBL" id="TGY94614.1"/>
    </source>
</evidence>
<dbReference type="InterPro" id="IPR008939">
    <property type="entry name" value="Lytic_TGlycosylase_superhlx_U"/>
</dbReference>
<dbReference type="InterPro" id="IPR023346">
    <property type="entry name" value="Lysozyme-like_dom_sf"/>
</dbReference>
<accession>A0A4S2HEX0</accession>
<dbReference type="Pfam" id="PF01464">
    <property type="entry name" value="SLT"/>
    <property type="match status" value="1"/>
</dbReference>
<evidence type="ECO:0000256" key="1">
    <source>
        <dbReference type="ARBA" id="ARBA00007734"/>
    </source>
</evidence>
<evidence type="ECO:0000256" key="3">
    <source>
        <dbReference type="ARBA" id="ARBA00022729"/>
    </source>
</evidence>
<dbReference type="SUPFAM" id="SSF53955">
    <property type="entry name" value="Lysozyme-like"/>
    <property type="match status" value="1"/>
</dbReference>
<organism evidence="6 7">
    <name type="scientific">Marinicauda pacifica</name>
    <dbReference type="NCBI Taxonomy" id="1133559"/>
    <lineage>
        <taxon>Bacteria</taxon>
        <taxon>Pseudomonadati</taxon>
        <taxon>Pseudomonadota</taxon>
        <taxon>Alphaproteobacteria</taxon>
        <taxon>Maricaulales</taxon>
        <taxon>Maricaulaceae</taxon>
        <taxon>Marinicauda</taxon>
    </lineage>
</organism>
<dbReference type="RefSeq" id="WP_135943811.1">
    <property type="nucleotide sequence ID" value="NZ_BMEI01000001.1"/>
</dbReference>
<dbReference type="AlphaFoldDB" id="A0A4S2HEX0"/>
<evidence type="ECO:0000259" key="5">
    <source>
        <dbReference type="Pfam" id="PF01464"/>
    </source>
</evidence>
<comment type="similarity">
    <text evidence="2">Belongs to the virb1 family.</text>
</comment>
<name>A0A4S2HEX0_9PROT</name>
<dbReference type="PANTHER" id="PTHR37423:SF2">
    <property type="entry name" value="MEMBRANE-BOUND LYTIC MUREIN TRANSGLYCOSYLASE C"/>
    <property type="match status" value="1"/>
</dbReference>
<dbReference type="SUPFAM" id="SSF48435">
    <property type="entry name" value="Bacterial muramidases"/>
    <property type="match status" value="1"/>
</dbReference>
<evidence type="ECO:0000256" key="4">
    <source>
        <dbReference type="SAM" id="SignalP"/>
    </source>
</evidence>
<dbReference type="GO" id="GO:0004553">
    <property type="term" value="F:hydrolase activity, hydrolyzing O-glycosyl compounds"/>
    <property type="evidence" value="ECO:0007669"/>
    <property type="project" value="InterPro"/>
</dbReference>
<dbReference type="Gene3D" id="1.10.530.10">
    <property type="match status" value="1"/>
</dbReference>
<dbReference type="Proteomes" id="UP000305451">
    <property type="component" value="Unassembled WGS sequence"/>
</dbReference>
<dbReference type="Gene3D" id="1.25.20.10">
    <property type="entry name" value="Bacterial muramidases"/>
    <property type="match status" value="1"/>
</dbReference>
<keyword evidence="7" id="KW-1185">Reference proteome</keyword>